<proteinExistence type="predicted"/>
<dbReference type="PANTHER" id="PTHR30514">
    <property type="entry name" value="GLUCOKINASE"/>
    <property type="match status" value="1"/>
</dbReference>
<dbReference type="GO" id="GO:0003677">
    <property type="term" value="F:DNA binding"/>
    <property type="evidence" value="ECO:0007669"/>
    <property type="project" value="UniProtKB-KW"/>
</dbReference>
<dbReference type="GO" id="GO:0097367">
    <property type="term" value="F:carbohydrate derivative binding"/>
    <property type="evidence" value="ECO:0007669"/>
    <property type="project" value="InterPro"/>
</dbReference>
<dbReference type="Gene3D" id="1.10.10.10">
    <property type="entry name" value="Winged helix-like DNA-binding domain superfamily/Winged helix DNA-binding domain"/>
    <property type="match status" value="1"/>
</dbReference>
<dbReference type="GO" id="GO:0003700">
    <property type="term" value="F:DNA-binding transcription factor activity"/>
    <property type="evidence" value="ECO:0007669"/>
    <property type="project" value="InterPro"/>
</dbReference>
<reference evidence="6 7" key="1">
    <citation type="submission" date="2018-06" db="EMBL/GenBank/DDBJ databases">
        <title>Genomic Encyclopedia of Type Strains, Phase III (KMG-III): the genomes of soil and plant-associated and newly described type strains.</title>
        <authorList>
            <person name="Whitman W."/>
        </authorList>
    </citation>
    <scope>NUCLEOTIDE SEQUENCE [LARGE SCALE GENOMIC DNA]</scope>
    <source>
        <strain evidence="6 7">CECT 7732</strain>
    </source>
</reference>
<dbReference type="Gene3D" id="3.40.50.10490">
    <property type="entry name" value="Glucose-6-phosphate isomerase like protein, domain 1"/>
    <property type="match status" value="1"/>
</dbReference>
<dbReference type="PROSITE" id="PS51464">
    <property type="entry name" value="SIS"/>
    <property type="match status" value="1"/>
</dbReference>
<gene>
    <name evidence="6" type="ORF">DFP76_103164</name>
</gene>
<name>A0A366D1D9_9GAMM</name>
<dbReference type="InterPro" id="IPR000281">
    <property type="entry name" value="HTH_RpiR"/>
</dbReference>
<evidence type="ECO:0000256" key="2">
    <source>
        <dbReference type="ARBA" id="ARBA00023125"/>
    </source>
</evidence>
<evidence type="ECO:0000313" key="7">
    <source>
        <dbReference type="Proteomes" id="UP000252086"/>
    </source>
</evidence>
<comment type="caution">
    <text evidence="6">The sequence shown here is derived from an EMBL/GenBank/DDBJ whole genome shotgun (WGS) entry which is preliminary data.</text>
</comment>
<dbReference type="AlphaFoldDB" id="A0A366D1D9"/>
<organism evidence="6 7">
    <name type="scientific">Marinomonas aquiplantarum</name>
    <dbReference type="NCBI Taxonomy" id="491951"/>
    <lineage>
        <taxon>Bacteria</taxon>
        <taxon>Pseudomonadati</taxon>
        <taxon>Pseudomonadota</taxon>
        <taxon>Gammaproteobacteria</taxon>
        <taxon>Oceanospirillales</taxon>
        <taxon>Oceanospirillaceae</taxon>
        <taxon>Marinomonas</taxon>
    </lineage>
</organism>
<evidence type="ECO:0000256" key="3">
    <source>
        <dbReference type="ARBA" id="ARBA00023163"/>
    </source>
</evidence>
<dbReference type="PROSITE" id="PS51071">
    <property type="entry name" value="HTH_RPIR"/>
    <property type="match status" value="1"/>
</dbReference>
<evidence type="ECO:0000259" key="4">
    <source>
        <dbReference type="PROSITE" id="PS51071"/>
    </source>
</evidence>
<sequence>MAAPSSLEQLQQAISRNYDNLSKRLQQVARFLLEHPNTVALETVASLAQQCGVPPSTLVRFAAAFEYNGFSEMQNLFRQSLVEQTSTASYSERVKMNKNTAGNNINASDVLNEFSSSNAFSMSHMAHQFSPDALNAAVDLLEQAQNIYLIGLRRAFPISSYFAYSLRHLNKTTHLIDGGGGMLVEQASNIRKDDVIIATTFSPYAQETVTVSEYAYAAGAKVIAITDSKISPLAGMSDVCFDIKEAEVMGFRSLTSSMTLAQTLLVSLAYRLNADGQIGDTKQIQWKH</sequence>
<dbReference type="CDD" id="cd05013">
    <property type="entry name" value="SIS_RpiR"/>
    <property type="match status" value="1"/>
</dbReference>
<dbReference type="InterPro" id="IPR009057">
    <property type="entry name" value="Homeodomain-like_sf"/>
</dbReference>
<dbReference type="InterPro" id="IPR046348">
    <property type="entry name" value="SIS_dom_sf"/>
</dbReference>
<keyword evidence="7" id="KW-1185">Reference proteome</keyword>
<dbReference type="OrthoDB" id="9814005at2"/>
<evidence type="ECO:0000259" key="5">
    <source>
        <dbReference type="PROSITE" id="PS51464"/>
    </source>
</evidence>
<dbReference type="InterPro" id="IPR001347">
    <property type="entry name" value="SIS_dom"/>
</dbReference>
<dbReference type="Pfam" id="PF01380">
    <property type="entry name" value="SIS"/>
    <property type="match status" value="1"/>
</dbReference>
<dbReference type="GO" id="GO:1901135">
    <property type="term" value="P:carbohydrate derivative metabolic process"/>
    <property type="evidence" value="ECO:0007669"/>
    <property type="project" value="InterPro"/>
</dbReference>
<dbReference type="SUPFAM" id="SSF53697">
    <property type="entry name" value="SIS domain"/>
    <property type="match status" value="1"/>
</dbReference>
<dbReference type="PANTHER" id="PTHR30514:SF20">
    <property type="entry name" value="TRANSCRIPTIONAL REGULATOR"/>
    <property type="match status" value="1"/>
</dbReference>
<dbReference type="InterPro" id="IPR047640">
    <property type="entry name" value="RpiR-like"/>
</dbReference>
<dbReference type="InterPro" id="IPR036388">
    <property type="entry name" value="WH-like_DNA-bd_sf"/>
</dbReference>
<keyword evidence="2" id="KW-0238">DNA-binding</keyword>
<protein>
    <submittedName>
        <fullName evidence="6">RpiR family transcriptional regulator</fullName>
    </submittedName>
</protein>
<keyword evidence="3" id="KW-0804">Transcription</keyword>
<evidence type="ECO:0000256" key="1">
    <source>
        <dbReference type="ARBA" id="ARBA00023015"/>
    </source>
</evidence>
<keyword evidence="1" id="KW-0805">Transcription regulation</keyword>
<dbReference type="Proteomes" id="UP000252086">
    <property type="component" value="Unassembled WGS sequence"/>
</dbReference>
<dbReference type="InterPro" id="IPR035472">
    <property type="entry name" value="RpiR-like_SIS"/>
</dbReference>
<feature type="domain" description="HTH rpiR-type" evidence="4">
    <location>
        <begin position="8"/>
        <end position="84"/>
    </location>
</feature>
<accession>A0A366D1D9</accession>
<dbReference type="SUPFAM" id="SSF46689">
    <property type="entry name" value="Homeodomain-like"/>
    <property type="match status" value="1"/>
</dbReference>
<evidence type="ECO:0000313" key="6">
    <source>
        <dbReference type="EMBL" id="RBO83890.1"/>
    </source>
</evidence>
<dbReference type="RefSeq" id="WP_113873880.1">
    <property type="nucleotide sequence ID" value="NZ_QNRF01000003.1"/>
</dbReference>
<feature type="domain" description="SIS" evidence="5">
    <location>
        <begin position="137"/>
        <end position="282"/>
    </location>
</feature>
<dbReference type="EMBL" id="QNRF01000003">
    <property type="protein sequence ID" value="RBO83890.1"/>
    <property type="molecule type" value="Genomic_DNA"/>
</dbReference>
<dbReference type="Pfam" id="PF01418">
    <property type="entry name" value="HTH_6"/>
    <property type="match status" value="1"/>
</dbReference>